<accession>A0A1G2B665</accession>
<sequence length="97" mass="10624">MDIPLPFALDVTVQEVTPERVVLLTSDRQRLNWPADQFPADLTPGTKLQIAVATDAFIEQEREKIAKTLLNQILGAGEEKSSDSASTSSKKSGTRKL</sequence>
<feature type="region of interest" description="Disordered" evidence="1">
    <location>
        <begin position="76"/>
        <end position="97"/>
    </location>
</feature>
<protein>
    <recommendedName>
        <fullName evidence="4">DUF3006 domain-containing protein</fullName>
    </recommendedName>
</protein>
<organism evidence="2 3">
    <name type="scientific">Candidatus Kerfeldbacteria bacterium RIFCSPHIGHO2_12_FULL_48_17</name>
    <dbReference type="NCBI Taxonomy" id="1798542"/>
    <lineage>
        <taxon>Bacteria</taxon>
        <taxon>Candidatus Kerfeldiibacteriota</taxon>
    </lineage>
</organism>
<evidence type="ECO:0000313" key="3">
    <source>
        <dbReference type="Proteomes" id="UP000176952"/>
    </source>
</evidence>
<dbReference type="EMBL" id="MHKD01000012">
    <property type="protein sequence ID" value="OGY84632.1"/>
    <property type="molecule type" value="Genomic_DNA"/>
</dbReference>
<comment type="caution">
    <text evidence="2">The sequence shown here is derived from an EMBL/GenBank/DDBJ whole genome shotgun (WGS) entry which is preliminary data.</text>
</comment>
<dbReference type="Gene3D" id="6.20.120.50">
    <property type="match status" value="1"/>
</dbReference>
<gene>
    <name evidence="2" type="ORF">A3F54_00450</name>
</gene>
<evidence type="ECO:0008006" key="4">
    <source>
        <dbReference type="Google" id="ProtNLM"/>
    </source>
</evidence>
<dbReference type="AlphaFoldDB" id="A0A1G2B665"/>
<evidence type="ECO:0000256" key="1">
    <source>
        <dbReference type="SAM" id="MobiDB-lite"/>
    </source>
</evidence>
<name>A0A1G2B665_9BACT</name>
<proteinExistence type="predicted"/>
<dbReference type="Proteomes" id="UP000176952">
    <property type="component" value="Unassembled WGS sequence"/>
</dbReference>
<dbReference type="STRING" id="1798542.A3F54_00450"/>
<evidence type="ECO:0000313" key="2">
    <source>
        <dbReference type="EMBL" id="OGY84632.1"/>
    </source>
</evidence>
<reference evidence="2 3" key="1">
    <citation type="journal article" date="2016" name="Nat. Commun.">
        <title>Thousands of microbial genomes shed light on interconnected biogeochemical processes in an aquifer system.</title>
        <authorList>
            <person name="Anantharaman K."/>
            <person name="Brown C.T."/>
            <person name="Hug L.A."/>
            <person name="Sharon I."/>
            <person name="Castelle C.J."/>
            <person name="Probst A.J."/>
            <person name="Thomas B.C."/>
            <person name="Singh A."/>
            <person name="Wilkins M.J."/>
            <person name="Karaoz U."/>
            <person name="Brodie E.L."/>
            <person name="Williams K.H."/>
            <person name="Hubbard S.S."/>
            <person name="Banfield J.F."/>
        </authorList>
    </citation>
    <scope>NUCLEOTIDE SEQUENCE [LARGE SCALE GENOMIC DNA]</scope>
</reference>